<organism evidence="2 3">
    <name type="scientific">Trametes coccinea (strain BRFM310)</name>
    <name type="common">Pycnoporus coccineus</name>
    <dbReference type="NCBI Taxonomy" id="1353009"/>
    <lineage>
        <taxon>Eukaryota</taxon>
        <taxon>Fungi</taxon>
        <taxon>Dikarya</taxon>
        <taxon>Basidiomycota</taxon>
        <taxon>Agaricomycotina</taxon>
        <taxon>Agaricomycetes</taxon>
        <taxon>Polyporales</taxon>
        <taxon>Polyporaceae</taxon>
        <taxon>Trametes</taxon>
    </lineage>
</organism>
<proteinExistence type="predicted"/>
<accession>A0A1Y2IVL0</accession>
<keyword evidence="3" id="KW-1185">Reference proteome</keyword>
<feature type="compositionally biased region" description="Pro residues" evidence="1">
    <location>
        <begin position="171"/>
        <end position="185"/>
    </location>
</feature>
<sequence>MQLLSSTPFHQFSLLWSGRPRLLRCTRLPSASLAPVLLDCALFRPALYCALDDGRLPSVHLTRPLGLLGGPRPLVAVRHRLGRGLGPPVVASIQLLRPARPGLCGPQVALAWSLGCSSSVFPGSASDCLLGLGCGAAARLTRRPSKPPMSQQGLLATPSPTLSWARHVESDPPPTEAPTHGPTPGPSAAVLSFDRPSACPTIHTRWKAQGSVRLWFLTLLQSSFAMTVVGITGLTACRSIAGNTVRTAYVLVQLVRWRNLRVMCLAACTPLENTHTNKGHRYRPTYVKSAQCEPSVDHLCGRNTKAKRKKERRDAYETEA</sequence>
<feature type="region of interest" description="Disordered" evidence="1">
    <location>
        <begin position="164"/>
        <end position="187"/>
    </location>
</feature>
<gene>
    <name evidence="2" type="ORF">PYCCODRAFT_166211</name>
</gene>
<evidence type="ECO:0000313" key="2">
    <source>
        <dbReference type="EMBL" id="OSD03982.1"/>
    </source>
</evidence>
<name>A0A1Y2IVL0_TRAC3</name>
<dbReference type="AlphaFoldDB" id="A0A1Y2IVL0"/>
<evidence type="ECO:0000313" key="3">
    <source>
        <dbReference type="Proteomes" id="UP000193067"/>
    </source>
</evidence>
<dbReference type="Proteomes" id="UP000193067">
    <property type="component" value="Unassembled WGS sequence"/>
</dbReference>
<reference evidence="2 3" key="1">
    <citation type="journal article" date="2015" name="Biotechnol. Biofuels">
        <title>Enhanced degradation of softwood versus hardwood by the white-rot fungus Pycnoporus coccineus.</title>
        <authorList>
            <person name="Couturier M."/>
            <person name="Navarro D."/>
            <person name="Chevret D."/>
            <person name="Henrissat B."/>
            <person name="Piumi F."/>
            <person name="Ruiz-Duenas F.J."/>
            <person name="Martinez A.T."/>
            <person name="Grigoriev I.V."/>
            <person name="Riley R."/>
            <person name="Lipzen A."/>
            <person name="Berrin J.G."/>
            <person name="Master E.R."/>
            <person name="Rosso M.N."/>
        </authorList>
    </citation>
    <scope>NUCLEOTIDE SEQUENCE [LARGE SCALE GENOMIC DNA]</scope>
    <source>
        <strain evidence="2 3">BRFM310</strain>
    </source>
</reference>
<dbReference type="EMBL" id="KZ084098">
    <property type="protein sequence ID" value="OSD03982.1"/>
    <property type="molecule type" value="Genomic_DNA"/>
</dbReference>
<evidence type="ECO:0000256" key="1">
    <source>
        <dbReference type="SAM" id="MobiDB-lite"/>
    </source>
</evidence>
<protein>
    <submittedName>
        <fullName evidence="2">Uncharacterized protein</fullName>
    </submittedName>
</protein>